<evidence type="ECO:0000313" key="4">
    <source>
        <dbReference type="Proteomes" id="UP000325440"/>
    </source>
</evidence>
<dbReference type="Pfam" id="PF00732">
    <property type="entry name" value="GMC_oxred_N"/>
    <property type="match status" value="2"/>
</dbReference>
<dbReference type="Proteomes" id="UP000325440">
    <property type="component" value="Unassembled WGS sequence"/>
</dbReference>
<evidence type="ECO:0000259" key="2">
    <source>
        <dbReference type="PROSITE" id="PS00624"/>
    </source>
</evidence>
<dbReference type="Pfam" id="PF05199">
    <property type="entry name" value="GMC_oxred_C"/>
    <property type="match status" value="2"/>
</dbReference>
<evidence type="ECO:0000313" key="3">
    <source>
        <dbReference type="EMBL" id="VVC32218.1"/>
    </source>
</evidence>
<dbReference type="Gene3D" id="3.50.50.60">
    <property type="entry name" value="FAD/NAD(P)-binding domain"/>
    <property type="match status" value="2"/>
</dbReference>
<name>A0A5E4MLB0_9HEMI</name>
<sequence length="1392" mass="154632">MSSSSSDNCGQCAWSDSSFLSGSCGSTGGLAFFMSLVDLVIRSQCSVSDPCRRARADEKFPSGPVYPEELDFVVVGGGVAGSVVASRLSEVPGWTVGLLEAGPEEPTTTSVPAFATAATGTELDWQYLTEPQNNACRSTGGVCAWPRGKMLGGTGAMTGMMYSRGHKLVYDSWRDAGIVGWGYDDVLPYFKKSESNRNADLVEPEYHGFDGPISVQRFPSRPEMAETIVQAGIELGYRSGDLNGHNQTGFSVAQVMVDNGLRMSTSRAYLRPAYGRRNLFVKINCRVTGLVLNKLNSRVQGVKYVDRYGREHMVRARKEVILSAGVVGSAHLLLVSGIGPAEDLFRAGVTVFQDLPVGRNLQHHVSVSIAATVNASEEAHYLTMDALSEFLATRTGPLASTGLTQTTGFLTTSYAVNGIPDAQVYFDGLAPNCDKVPVDPEGPSYRTDYDRSRTYVWARPTYLLTNSRGYIALRTGNPLDHPIIQPNYFEDPRDVLAMVESIRIVLSLMGTRAMSKWDVRPDRTPHPDCAHHRYGTDAYWSCVVVTDTKPENHHSGTCKMGPAWDRDTVVDPELRVLGVPNLRVMDASVFPTGPNCNPIAPVIMVAEKGSDMVKRVNNFLKQYKLNMTKYYPTEFTPKDTSQMCMQTKNPILSCHSENFVFLRFLMHLFGYTVDGPTAPPKKFITEKHHVLIDGPVIAGSPTKHFLDGYNHLFDETFMSVFQKKRRKRAIAEREQYDFVVVGAGSAGCVVANRLSEIKNWRVLLLEAGIEEPAFSSVPGLAPLQLGSKIDWNYTTQPDKHMCRSRPGGICDWARGKVMGGSSTINYMIYTRGNMDDYNEWERMGNDGWSYDDVLYYFKKSEDNEDPEIYKKNPKYHGKGGYLTVEWFSYLDPTAKALIKAWKEVGLDYVDVNAENQIGVTHLQSTARHGERMSTNRAFISPIRKKRKNLTVLTNAHVHRVLIEKKRAIGVEYLYKNKIRRAFADKEVILSAGALNSPKILMLSGIGPKKHLEKMNIKVIKNLPVGRNLQDHVTSDGVVIRLKKTATDKPLEKKKKDAILYKKKKSGPLAATGPLQCGVFLQTKYENSLDLPDINYAFDNSNAKDWITDPANATKFGLSPVSYYEAINVRPILLKPESRGYILLNNTHPVWGQPLIYPRFFTRGNDLQVLVEGMKIGANLAKMSSMRKAGAELVDVPAKACRAHKFGTDGYWSCVVMEYTATIYHPVGTCKMGPEDDEEAVVSPRLKVYGVAGLRVVDASIMPTIVRGNTNAPTIMIAEKASDMIKKKWHLSKAVGINGGVRKIMFMKTSVTIDDVFYAIDNGRMKFKDLMLKTITVLSKKSERTWLIQDNVMVEQVVLGLGFVIICIPEVVKKKVMNPPEIRDLEVALKINV</sequence>
<dbReference type="GO" id="GO:0016614">
    <property type="term" value="F:oxidoreductase activity, acting on CH-OH group of donors"/>
    <property type="evidence" value="ECO:0007669"/>
    <property type="project" value="InterPro"/>
</dbReference>
<gene>
    <name evidence="3" type="ORF">CINCED_3A014058</name>
</gene>
<dbReference type="PANTHER" id="PTHR11552">
    <property type="entry name" value="GLUCOSE-METHANOL-CHOLINE GMC OXIDOREDUCTASE"/>
    <property type="match status" value="1"/>
</dbReference>
<dbReference type="PROSITE" id="PS00624">
    <property type="entry name" value="GMC_OXRED_2"/>
    <property type="match status" value="1"/>
</dbReference>
<organism evidence="3 4">
    <name type="scientific">Cinara cedri</name>
    <dbReference type="NCBI Taxonomy" id="506608"/>
    <lineage>
        <taxon>Eukaryota</taxon>
        <taxon>Metazoa</taxon>
        <taxon>Ecdysozoa</taxon>
        <taxon>Arthropoda</taxon>
        <taxon>Hexapoda</taxon>
        <taxon>Insecta</taxon>
        <taxon>Pterygota</taxon>
        <taxon>Neoptera</taxon>
        <taxon>Paraneoptera</taxon>
        <taxon>Hemiptera</taxon>
        <taxon>Sternorrhyncha</taxon>
        <taxon>Aphidomorpha</taxon>
        <taxon>Aphidoidea</taxon>
        <taxon>Aphididae</taxon>
        <taxon>Lachninae</taxon>
        <taxon>Cinara</taxon>
    </lineage>
</organism>
<proteinExistence type="inferred from homology"/>
<dbReference type="InterPro" id="IPR007867">
    <property type="entry name" value="GMC_OxRtase_C"/>
</dbReference>
<dbReference type="SUPFAM" id="SSF51905">
    <property type="entry name" value="FAD/NAD(P)-binding domain"/>
    <property type="match status" value="2"/>
</dbReference>
<reference evidence="3 4" key="1">
    <citation type="submission" date="2019-08" db="EMBL/GenBank/DDBJ databases">
        <authorList>
            <person name="Alioto T."/>
            <person name="Alioto T."/>
            <person name="Gomez Garrido J."/>
        </authorList>
    </citation>
    <scope>NUCLEOTIDE SEQUENCE [LARGE SCALE GENOMIC DNA]</scope>
</reference>
<dbReference type="Gene3D" id="3.30.560.10">
    <property type="entry name" value="Glucose Oxidase, domain 3"/>
    <property type="match status" value="2"/>
</dbReference>
<comment type="similarity">
    <text evidence="1">Belongs to the GMC oxidoreductase family.</text>
</comment>
<keyword evidence="4" id="KW-1185">Reference proteome</keyword>
<protein>
    <submittedName>
        <fullName evidence="3">Glucose-methanol-choline oxidoreductase, N-terminal,Glucose-methanol-choline oxidoreductase, C</fullName>
    </submittedName>
</protein>
<dbReference type="PANTHER" id="PTHR11552:SF154">
    <property type="entry name" value="FI04917P"/>
    <property type="match status" value="1"/>
</dbReference>
<dbReference type="InterPro" id="IPR012132">
    <property type="entry name" value="GMC_OxRdtase"/>
</dbReference>
<accession>A0A5E4MLB0</accession>
<evidence type="ECO:0000256" key="1">
    <source>
        <dbReference type="ARBA" id="ARBA00010790"/>
    </source>
</evidence>
<dbReference type="OrthoDB" id="269227at2759"/>
<dbReference type="GO" id="GO:0050660">
    <property type="term" value="F:flavin adenine dinucleotide binding"/>
    <property type="evidence" value="ECO:0007669"/>
    <property type="project" value="InterPro"/>
</dbReference>
<dbReference type="InterPro" id="IPR000172">
    <property type="entry name" value="GMC_OxRdtase_N"/>
</dbReference>
<dbReference type="EMBL" id="CABPRJ010000954">
    <property type="protein sequence ID" value="VVC32218.1"/>
    <property type="molecule type" value="Genomic_DNA"/>
</dbReference>
<feature type="domain" description="Glucose-methanol-choline oxidoreductase N-terminal" evidence="2">
    <location>
        <begin position="992"/>
        <end position="1006"/>
    </location>
</feature>
<dbReference type="InterPro" id="IPR036188">
    <property type="entry name" value="FAD/NAD-bd_sf"/>
</dbReference>
<dbReference type="SUPFAM" id="SSF54373">
    <property type="entry name" value="FAD-linked reductases, C-terminal domain"/>
    <property type="match status" value="2"/>
</dbReference>